<dbReference type="RefSeq" id="XP_013855671.1">
    <property type="nucleotide sequence ID" value="XM_014000217.1"/>
</dbReference>
<proteinExistence type="predicted"/>
<accession>A0A2I4AJM2</accession>
<keyword evidence="1" id="KW-0539">Nucleus</keyword>
<gene>
    <name evidence="4" type="primary">LOC106511464</name>
</gene>
<name>A0A2I4AJM2_AUSLI</name>
<feature type="domain" description="HMG box" evidence="2">
    <location>
        <begin position="55"/>
        <end position="123"/>
    </location>
</feature>
<dbReference type="SUPFAM" id="SSF47095">
    <property type="entry name" value="HMG-box"/>
    <property type="match status" value="1"/>
</dbReference>
<dbReference type="STRING" id="52670.A0A2I4AJM2"/>
<feature type="DNA-binding region" description="HMG box" evidence="1">
    <location>
        <begin position="55"/>
        <end position="123"/>
    </location>
</feature>
<dbReference type="OrthoDB" id="8858797at2759"/>
<evidence type="ECO:0000313" key="3">
    <source>
        <dbReference type="Proteomes" id="UP000192220"/>
    </source>
</evidence>
<protein>
    <submittedName>
        <fullName evidence="4">Transcription factor 7-like 1</fullName>
    </submittedName>
</protein>
<dbReference type="Pfam" id="PF00505">
    <property type="entry name" value="HMG_box"/>
    <property type="match status" value="1"/>
</dbReference>
<evidence type="ECO:0000259" key="2">
    <source>
        <dbReference type="PROSITE" id="PS50118"/>
    </source>
</evidence>
<dbReference type="KEGG" id="alim:106511464"/>
<organism evidence="3 4">
    <name type="scientific">Austrofundulus limnaeus</name>
    <name type="common">Annual killifish</name>
    <dbReference type="NCBI Taxonomy" id="52670"/>
    <lineage>
        <taxon>Eukaryota</taxon>
        <taxon>Metazoa</taxon>
        <taxon>Chordata</taxon>
        <taxon>Craniata</taxon>
        <taxon>Vertebrata</taxon>
        <taxon>Euteleostomi</taxon>
        <taxon>Actinopterygii</taxon>
        <taxon>Neopterygii</taxon>
        <taxon>Teleostei</taxon>
        <taxon>Neoteleostei</taxon>
        <taxon>Acanthomorphata</taxon>
        <taxon>Ovalentaria</taxon>
        <taxon>Atherinomorphae</taxon>
        <taxon>Cyprinodontiformes</taxon>
        <taxon>Rivulidae</taxon>
        <taxon>Austrofundulus</taxon>
    </lineage>
</organism>
<dbReference type="GO" id="GO:0005634">
    <property type="term" value="C:nucleus"/>
    <property type="evidence" value="ECO:0007669"/>
    <property type="project" value="UniProtKB-UniRule"/>
</dbReference>
<keyword evidence="1" id="KW-0238">DNA-binding</keyword>
<dbReference type="Proteomes" id="UP000192220">
    <property type="component" value="Unplaced"/>
</dbReference>
<dbReference type="Gene3D" id="1.10.30.10">
    <property type="entry name" value="High mobility group box domain"/>
    <property type="match status" value="1"/>
</dbReference>
<dbReference type="InParanoid" id="A0A2I4AJM2"/>
<dbReference type="SMART" id="SM00398">
    <property type="entry name" value="HMG"/>
    <property type="match status" value="1"/>
</dbReference>
<evidence type="ECO:0000313" key="4">
    <source>
        <dbReference type="RefSeq" id="XP_013855671.1"/>
    </source>
</evidence>
<keyword evidence="3" id="KW-1185">Reference proteome</keyword>
<dbReference type="PROSITE" id="PS50118">
    <property type="entry name" value="HMG_BOX_2"/>
    <property type="match status" value="1"/>
</dbReference>
<evidence type="ECO:0000256" key="1">
    <source>
        <dbReference type="PROSITE-ProRule" id="PRU00267"/>
    </source>
</evidence>
<sequence>MITPIAVNGPMQHVILPVVAPYMGTGNGEMLHQVHPAAAPLNARRSVKNPRKTNVKKSLNAFRLFSKKQKLKGMAELQDKISQTMDGTLRKKWKSLSDEDKAEYYRQAKREKDLYEQRCAELSAQRCSQRTPTSSLYKKWKEAREKQLPFW</sequence>
<dbReference type="InterPro" id="IPR036910">
    <property type="entry name" value="HMG_box_dom_sf"/>
</dbReference>
<dbReference type="GeneID" id="106511464"/>
<dbReference type="InterPro" id="IPR009071">
    <property type="entry name" value="HMG_box_dom"/>
</dbReference>
<dbReference type="GO" id="GO:0003677">
    <property type="term" value="F:DNA binding"/>
    <property type="evidence" value="ECO:0007669"/>
    <property type="project" value="UniProtKB-UniRule"/>
</dbReference>
<dbReference type="AlphaFoldDB" id="A0A2I4AJM2"/>
<reference evidence="4" key="1">
    <citation type="submission" date="2025-08" db="UniProtKB">
        <authorList>
            <consortium name="RefSeq"/>
        </authorList>
    </citation>
    <scope>IDENTIFICATION</scope>
    <source>
        <strain evidence="4">Quisiro</strain>
        <tissue evidence="4">Liver</tissue>
    </source>
</reference>